<evidence type="ECO:0000313" key="3">
    <source>
        <dbReference type="EMBL" id="KAJ4937708.1"/>
    </source>
</evidence>
<organism evidence="3 4">
    <name type="scientific">Pogonophryne albipinna</name>
    <dbReference type="NCBI Taxonomy" id="1090488"/>
    <lineage>
        <taxon>Eukaryota</taxon>
        <taxon>Metazoa</taxon>
        <taxon>Chordata</taxon>
        <taxon>Craniata</taxon>
        <taxon>Vertebrata</taxon>
        <taxon>Euteleostomi</taxon>
        <taxon>Actinopterygii</taxon>
        <taxon>Neopterygii</taxon>
        <taxon>Teleostei</taxon>
        <taxon>Neoteleostei</taxon>
        <taxon>Acanthomorphata</taxon>
        <taxon>Eupercaria</taxon>
        <taxon>Perciformes</taxon>
        <taxon>Notothenioidei</taxon>
        <taxon>Pogonophryne</taxon>
    </lineage>
</organism>
<dbReference type="Proteomes" id="UP001219934">
    <property type="component" value="Unassembled WGS sequence"/>
</dbReference>
<dbReference type="InterPro" id="IPR031780">
    <property type="entry name" value="FAM65_N"/>
</dbReference>
<feature type="domain" description="FAM65 N-terminal" evidence="2">
    <location>
        <begin position="150"/>
        <end position="216"/>
    </location>
</feature>
<protein>
    <recommendedName>
        <fullName evidence="2">FAM65 N-terminal domain-containing protein</fullName>
    </recommendedName>
</protein>
<proteinExistence type="inferred from homology"/>
<sequence length="319" mass="36671">MDVVTRWNSSLDMLERYLEQQQAIAATLLSAEVRRNAREIDTLEPVDITDAKDMVRLLSPLKKATTVLCDESQPTVSLIVPLKHMIEQSIAQCDEDSSTIAQMKRAILKYFTDRYQGEQNKFLQESTALDPRFRSLQQLNDSQREDVFNRLKLKATQMQNQIEELYEAYCLQRRLRDGANKMVKAYTTSVSSKEAKESLAEANKGYKEYTEGKNVLLMSTLHKNAEISTREDHKSNLILDYNATKGGVDNLDKDDSAIDIYIEGASTANQRIESWWGFLRRESMEFYICMFTDLKNRGLFDGAFLDKSVLQFCFMGIIQ</sequence>
<dbReference type="Pfam" id="PF15903">
    <property type="entry name" value="PL48"/>
    <property type="match status" value="1"/>
</dbReference>
<gene>
    <name evidence="3" type="ORF">JOQ06_002340</name>
</gene>
<evidence type="ECO:0000259" key="2">
    <source>
        <dbReference type="Pfam" id="PF15903"/>
    </source>
</evidence>
<comment type="caution">
    <text evidence="3">The sequence shown here is derived from an EMBL/GenBank/DDBJ whole genome shotgun (WGS) entry which is preliminary data.</text>
</comment>
<name>A0AAD6FJZ7_9TELE</name>
<feature type="non-terminal residue" evidence="3">
    <location>
        <position position="319"/>
    </location>
</feature>
<dbReference type="EMBL" id="JAPTMU010000009">
    <property type="protein sequence ID" value="KAJ4937708.1"/>
    <property type="molecule type" value="Genomic_DNA"/>
</dbReference>
<accession>A0AAD6FJZ7</accession>
<dbReference type="PANTHER" id="PTHR15829">
    <property type="entry name" value="PROTEIN KINASE PKN/PRK1, EFFECTOR"/>
    <property type="match status" value="1"/>
</dbReference>
<evidence type="ECO:0000313" key="4">
    <source>
        <dbReference type="Proteomes" id="UP001219934"/>
    </source>
</evidence>
<evidence type="ECO:0000256" key="1">
    <source>
        <dbReference type="ARBA" id="ARBA00005744"/>
    </source>
</evidence>
<dbReference type="SUPFAM" id="SSF53098">
    <property type="entry name" value="Ribonuclease H-like"/>
    <property type="match status" value="1"/>
</dbReference>
<keyword evidence="4" id="KW-1185">Reference proteome</keyword>
<reference evidence="3" key="1">
    <citation type="submission" date="2022-11" db="EMBL/GenBank/DDBJ databases">
        <title>Chromosome-level genome of Pogonophryne albipinna.</title>
        <authorList>
            <person name="Jo E."/>
        </authorList>
    </citation>
    <scope>NUCLEOTIDE SEQUENCE</scope>
    <source>
        <strain evidence="3">SGF0006</strain>
        <tissue evidence="3">Muscle</tissue>
    </source>
</reference>
<dbReference type="PANTHER" id="PTHR15829:SF1">
    <property type="entry name" value="RHO FAMILY-INTERACTING CELL POLARIZATION REGULATOR 1"/>
    <property type="match status" value="1"/>
</dbReference>
<dbReference type="InterPro" id="IPR026136">
    <property type="entry name" value="RIPOR3"/>
</dbReference>
<comment type="similarity">
    <text evidence="1">Belongs to the RIPOR family.</text>
</comment>
<dbReference type="InterPro" id="IPR012337">
    <property type="entry name" value="RNaseH-like_sf"/>
</dbReference>
<dbReference type="AlphaFoldDB" id="A0AAD6FJZ7"/>